<evidence type="ECO:0000256" key="1">
    <source>
        <dbReference type="ARBA" id="ARBA00023015"/>
    </source>
</evidence>
<evidence type="ECO:0000256" key="3">
    <source>
        <dbReference type="ARBA" id="ARBA00023163"/>
    </source>
</evidence>
<evidence type="ECO:0000259" key="5">
    <source>
        <dbReference type="PROSITE" id="PS50977"/>
    </source>
</evidence>
<evidence type="ECO:0000313" key="6">
    <source>
        <dbReference type="EMBL" id="TFD29708.1"/>
    </source>
</evidence>
<feature type="DNA-binding region" description="H-T-H motif" evidence="4">
    <location>
        <begin position="31"/>
        <end position="50"/>
    </location>
</feature>
<dbReference type="PRINTS" id="PR00455">
    <property type="entry name" value="HTHTETR"/>
</dbReference>
<dbReference type="PROSITE" id="PS01081">
    <property type="entry name" value="HTH_TETR_1"/>
    <property type="match status" value="1"/>
</dbReference>
<evidence type="ECO:0000256" key="2">
    <source>
        <dbReference type="ARBA" id="ARBA00023125"/>
    </source>
</evidence>
<dbReference type="GO" id="GO:0003700">
    <property type="term" value="F:DNA-binding transcription factor activity"/>
    <property type="evidence" value="ECO:0007669"/>
    <property type="project" value="TreeGrafter"/>
</dbReference>
<accession>A0A4Y8JUX5</accession>
<dbReference type="PANTHER" id="PTHR30055">
    <property type="entry name" value="HTH-TYPE TRANSCRIPTIONAL REGULATOR RUTR"/>
    <property type="match status" value="1"/>
</dbReference>
<dbReference type="EMBL" id="SOHA01000028">
    <property type="protein sequence ID" value="TFD29708.1"/>
    <property type="molecule type" value="Genomic_DNA"/>
</dbReference>
<name>A0A4Y8JUX5_9MICO</name>
<protein>
    <submittedName>
        <fullName evidence="6">TetR/AcrR family transcriptional regulator</fullName>
    </submittedName>
</protein>
<proteinExistence type="predicted"/>
<keyword evidence="2 4" id="KW-0238">DNA-binding</keyword>
<gene>
    <name evidence="6" type="ORF">E3T49_09890</name>
</gene>
<dbReference type="SUPFAM" id="SSF46689">
    <property type="entry name" value="Homeodomain-like"/>
    <property type="match status" value="1"/>
</dbReference>
<evidence type="ECO:0000313" key="7">
    <source>
        <dbReference type="Proteomes" id="UP000297472"/>
    </source>
</evidence>
<keyword evidence="3" id="KW-0804">Transcription</keyword>
<dbReference type="PANTHER" id="PTHR30055:SF234">
    <property type="entry name" value="HTH-TYPE TRANSCRIPTIONAL REGULATOR BETI"/>
    <property type="match status" value="1"/>
</dbReference>
<dbReference type="InterPro" id="IPR054126">
    <property type="entry name" value="CprB_TetR_C"/>
</dbReference>
<dbReference type="RefSeq" id="WP_134424738.1">
    <property type="nucleotide sequence ID" value="NZ_SOHA01000028.1"/>
</dbReference>
<dbReference type="Proteomes" id="UP000297472">
    <property type="component" value="Unassembled WGS sequence"/>
</dbReference>
<dbReference type="GO" id="GO:0000976">
    <property type="term" value="F:transcription cis-regulatory region binding"/>
    <property type="evidence" value="ECO:0007669"/>
    <property type="project" value="TreeGrafter"/>
</dbReference>
<dbReference type="InterPro" id="IPR009057">
    <property type="entry name" value="Homeodomain-like_sf"/>
</dbReference>
<dbReference type="SUPFAM" id="SSF48498">
    <property type="entry name" value="Tetracyclin repressor-like, C-terminal domain"/>
    <property type="match status" value="1"/>
</dbReference>
<dbReference type="Pfam" id="PF21935">
    <property type="entry name" value="TetR_C_45"/>
    <property type="match status" value="1"/>
</dbReference>
<dbReference type="InterPro" id="IPR047923">
    <property type="entry name" value="ArpA-like"/>
</dbReference>
<dbReference type="NCBIfam" id="NF041196">
    <property type="entry name" value="ScbR_bind_reg"/>
    <property type="match status" value="1"/>
</dbReference>
<dbReference type="PROSITE" id="PS50977">
    <property type="entry name" value="HTH_TETR_2"/>
    <property type="match status" value="1"/>
</dbReference>
<feature type="domain" description="HTH tetR-type" evidence="5">
    <location>
        <begin position="8"/>
        <end position="68"/>
    </location>
</feature>
<evidence type="ECO:0000256" key="4">
    <source>
        <dbReference type="PROSITE-ProRule" id="PRU00335"/>
    </source>
</evidence>
<keyword evidence="7" id="KW-1185">Reference proteome</keyword>
<organism evidence="6 7">
    <name type="scientific">Cryobacterium cryoconiti</name>
    <dbReference type="NCBI Taxonomy" id="1259239"/>
    <lineage>
        <taxon>Bacteria</taxon>
        <taxon>Bacillati</taxon>
        <taxon>Actinomycetota</taxon>
        <taxon>Actinomycetes</taxon>
        <taxon>Micrococcales</taxon>
        <taxon>Microbacteriaceae</taxon>
        <taxon>Cryobacterium</taxon>
    </lineage>
</organism>
<dbReference type="OrthoDB" id="3237195at2"/>
<sequence>MAQQQRAIGTRAAIIRGAAQAFREHGYGSTTLAGLEAAAGVTKGALYFHFASKEALALAVIETQHESSIALGAEYLGSTRPGLDAAIRMTFAMAKTLRDDPVVSAGIRLTLEASNFSVPVAAPYIDWIDMCGRLLRRAIDEGDAAAELNVEAAAHFISPAFTGVQTVSEVLTGRDDLYQRVEEMWTLLLPGLLSAALPAERRANLAALPALLRHDYDVAGRTRTGPAAPGA</sequence>
<dbReference type="Pfam" id="PF00440">
    <property type="entry name" value="TetR_N"/>
    <property type="match status" value="1"/>
</dbReference>
<dbReference type="InterPro" id="IPR023772">
    <property type="entry name" value="DNA-bd_HTH_TetR-type_CS"/>
</dbReference>
<dbReference type="InterPro" id="IPR050109">
    <property type="entry name" value="HTH-type_TetR-like_transc_reg"/>
</dbReference>
<keyword evidence="1" id="KW-0805">Transcription regulation</keyword>
<dbReference type="AlphaFoldDB" id="A0A4Y8JUX5"/>
<dbReference type="InterPro" id="IPR001647">
    <property type="entry name" value="HTH_TetR"/>
</dbReference>
<dbReference type="Gene3D" id="1.10.357.10">
    <property type="entry name" value="Tetracycline Repressor, domain 2"/>
    <property type="match status" value="1"/>
</dbReference>
<reference evidence="6 7" key="1">
    <citation type="submission" date="2019-03" db="EMBL/GenBank/DDBJ databases">
        <title>Genomics of glacier-inhabiting Cryobacterium strains.</title>
        <authorList>
            <person name="Liu Q."/>
            <person name="Xin Y.-H."/>
        </authorList>
    </citation>
    <scope>NUCLEOTIDE SEQUENCE [LARGE SCALE GENOMIC DNA]</scope>
    <source>
        <strain evidence="6 7">TMT1-51</strain>
    </source>
</reference>
<comment type="caution">
    <text evidence="6">The sequence shown here is derived from an EMBL/GenBank/DDBJ whole genome shotgun (WGS) entry which is preliminary data.</text>
</comment>
<dbReference type="InterPro" id="IPR036271">
    <property type="entry name" value="Tet_transcr_reg_TetR-rel_C_sf"/>
</dbReference>